<reference evidence="3 4" key="1">
    <citation type="submission" date="2018-04" db="EMBL/GenBank/DDBJ databases">
        <title>The genome of golden apple snail Pomacea canaliculata provides insight into stress tolerance and invasive adaptation.</title>
        <authorList>
            <person name="Liu C."/>
            <person name="Liu B."/>
            <person name="Ren Y."/>
            <person name="Zhang Y."/>
            <person name="Wang H."/>
            <person name="Li S."/>
            <person name="Jiang F."/>
            <person name="Yin L."/>
            <person name="Zhang G."/>
            <person name="Qian W."/>
            <person name="Fan W."/>
        </authorList>
    </citation>
    <scope>NUCLEOTIDE SEQUENCE [LARGE SCALE GENOMIC DNA]</scope>
    <source>
        <strain evidence="3">SZHN2017</strain>
        <tissue evidence="3">Muscle</tissue>
    </source>
</reference>
<protein>
    <submittedName>
        <fullName evidence="3">Uncharacterized protein</fullName>
    </submittedName>
</protein>
<keyword evidence="4" id="KW-1185">Reference proteome</keyword>
<proteinExistence type="predicted"/>
<dbReference type="InterPro" id="IPR053041">
    <property type="entry name" value="Transglut-like_Superfamily_Mod"/>
</dbReference>
<dbReference type="Proteomes" id="UP000245119">
    <property type="component" value="Linkage Group LG11"/>
</dbReference>
<accession>A0A2T7NM99</accession>
<comment type="caution">
    <text evidence="3">The sequence shown here is derived from an EMBL/GenBank/DDBJ whole genome shotgun (WGS) entry which is preliminary data.</text>
</comment>
<name>A0A2T7NM99_POMCA</name>
<evidence type="ECO:0000256" key="1">
    <source>
        <dbReference type="SAM" id="Coils"/>
    </source>
</evidence>
<evidence type="ECO:0000313" key="3">
    <source>
        <dbReference type="EMBL" id="PVD22295.1"/>
    </source>
</evidence>
<sequence>MAGIEFLIKELRLLQQEARYTLLDQLNFALTGINPEDRGKVEEKKKEILVFCKAETEKTLCNQDQQEIGDWLDKIAETGVNREAREKVWFKYAQQVYWNLEEFNKNKNKMKLQTDDISGIFKPPNDLFLTAFLLLGENQSELSKWQEIWTKLNQTNANQLLEKLTKFDDSVLSGEQLDLAEKTFMGCNGRFHQCDFHKRLYEWHKELWKFEDWYPPLCPPETLKEDLLRDEDFTEVDKDARAKLDSPKDSFDELVQHLTSHLSSDLHKAARIPCLLVNGKAKGTTYEPAKVGTLTPNFNDYYFLTDPEEMIYKCHPYDKEKQLLTEPWTREKFVEAPCFSYSYFSSGWKLISPFTCVITSTTGWCLIDMFSPGAGYKLKYEMYFDEGRSGKKFPQEIQTELYNKADSADIVCDKADPDTQPLPSRPENGFGFGESAAEAGLSEPSHTEGVVPVKSGDEISLNFKIQDYVDILARLVHSTRKPEEFQDNVIVERKGDHVTVKARLPADDPTPEYSIEKTLQFYEDAWVSVGKDDSEILEKVASRDERAEIKDQTLDKRIRARETWYKQMEKAVKSKSLEELRACFKKIDNTCVSEMARVQAWFEKGQEEIKKMAQYLRKKEEATEGKRPDHVNDVIVAALILIGESAEELDTWQKINAKLKETNEEQLIDKVNSVDNSSLTRERVDLATQKLERAVGTFAEYRSIETLKKQDKELWELEEWYPPLCPPETLKEDLLRDEDFTEVDKDARAKLDSPKDSFNELVQHLTSHLSSDLHKDARIPCVLVNGKAKGTTYEPGDVDINGQNTWAIVYVANSWRFVFPYWAFVGITGYQEKNLVLVEDSGKTIKTSPGAGYKLEYKMFFDEGRSGKKFPQEIQTELYVTILKRTQQRESFLVRLPETGKYKFEVLEVHGVGEISLVTFQIVYDDASSKTRPLPSNPENGFGFGEAAAEAGLSEPSHTEGVVPVKSGDEISIHFKVKDDVDISARLVHFSRESEKLRDNITVNRENKNVTIIARLPADDPKPEYSLEVDTSKNIKGTDYSIKELPALNYLLTSDETLSTVITDKDRKEHLQHYEDAWVSVGNDDAGILEKAASMLKMAGINDPILTQKIRNKQTCYKNMLEEMLTSARERNLDRLNKDLKTCIAANLQNRGDIENSKKVLIALCEEEMEKAVKGNKLEELRECIKKIENTCVGAVVQEQAWFKEVQKDIKRRTLSVREQDEANVRRPPGHVMDVIVAAFILIGEKEENLDSWQKVVARLKETNEKELQKKVNSYTTDYLNQQRVNLAKKKLDRAEGTFADYRSIETLKKRCWDKIRSYETVGRLKKTTNAVEMKNINCPARGYPGLSYLYLNDDLNRKRHRCDIVSSAREEMLTAARERNLDQMNKALTDCMAVNLQNKREIEDAKIQLMALCQEEMEGAVQRKNWEELRECIKKIENTCVGDMVQQQAWFRKGKELLWKRELGEKAMIEAMRSNDEVDGDRPSDHVINVIVAAFIMVGVSEEEVDTWQKVNAKLKEISKQQLMNKVRSLDCSLLTPDQVDLVKKKLG</sequence>
<evidence type="ECO:0000313" key="4">
    <source>
        <dbReference type="Proteomes" id="UP000245119"/>
    </source>
</evidence>
<feature type="compositionally biased region" description="Low complexity" evidence="2">
    <location>
        <begin position="433"/>
        <end position="443"/>
    </location>
</feature>
<evidence type="ECO:0000256" key="2">
    <source>
        <dbReference type="SAM" id="MobiDB-lite"/>
    </source>
</evidence>
<dbReference type="PANTHER" id="PTHR47020">
    <property type="entry name" value="HILLARIN"/>
    <property type="match status" value="1"/>
</dbReference>
<keyword evidence="1" id="KW-0175">Coiled coil</keyword>
<dbReference type="PANTHER" id="PTHR47020:SF1">
    <property type="entry name" value="HILLARIN"/>
    <property type="match status" value="1"/>
</dbReference>
<feature type="coiled-coil region" evidence="1">
    <location>
        <begin position="1243"/>
        <end position="1270"/>
    </location>
</feature>
<organism evidence="3 4">
    <name type="scientific">Pomacea canaliculata</name>
    <name type="common">Golden apple snail</name>
    <dbReference type="NCBI Taxonomy" id="400727"/>
    <lineage>
        <taxon>Eukaryota</taxon>
        <taxon>Metazoa</taxon>
        <taxon>Spiralia</taxon>
        <taxon>Lophotrochozoa</taxon>
        <taxon>Mollusca</taxon>
        <taxon>Gastropoda</taxon>
        <taxon>Caenogastropoda</taxon>
        <taxon>Architaenioglossa</taxon>
        <taxon>Ampullarioidea</taxon>
        <taxon>Ampullariidae</taxon>
        <taxon>Pomacea</taxon>
    </lineage>
</organism>
<gene>
    <name evidence="3" type="ORF">C0Q70_18104</name>
</gene>
<feature type="region of interest" description="Disordered" evidence="2">
    <location>
        <begin position="416"/>
        <end position="451"/>
    </location>
</feature>
<dbReference type="EMBL" id="PZQS01000011">
    <property type="protein sequence ID" value="PVD22295.1"/>
    <property type="molecule type" value="Genomic_DNA"/>
</dbReference>